<dbReference type="eggNOG" id="ENOG5031D67">
    <property type="taxonomic scope" value="Bacteria"/>
</dbReference>
<proteinExistence type="predicted"/>
<evidence type="ECO:0000256" key="1">
    <source>
        <dbReference type="SAM" id="MobiDB-lite"/>
    </source>
</evidence>
<dbReference type="RefSeq" id="WP_007147416.1">
    <property type="nucleotide sequence ID" value="NZ_AKCI01000001.1"/>
</dbReference>
<dbReference type="InterPro" id="IPR021403">
    <property type="entry name" value="DUF3043"/>
</dbReference>
<accession>J0X169</accession>
<feature type="compositionally biased region" description="Low complexity" evidence="1">
    <location>
        <begin position="17"/>
        <end position="34"/>
    </location>
</feature>
<feature type="transmembrane region" description="Helical" evidence="2">
    <location>
        <begin position="142"/>
        <end position="165"/>
    </location>
</feature>
<dbReference type="Proteomes" id="UP000006415">
    <property type="component" value="Unassembled WGS sequence"/>
</dbReference>
<dbReference type="EMBL" id="AGZS01000001">
    <property type="protein sequence ID" value="EJD65584.1"/>
    <property type="molecule type" value="Genomic_DNA"/>
</dbReference>
<organism evidence="3 4">
    <name type="scientific">Scardovia wiggsiae F0424</name>
    <dbReference type="NCBI Taxonomy" id="857290"/>
    <lineage>
        <taxon>Bacteria</taxon>
        <taxon>Bacillati</taxon>
        <taxon>Actinomycetota</taxon>
        <taxon>Actinomycetes</taxon>
        <taxon>Bifidobacteriales</taxon>
        <taxon>Bifidobacteriaceae</taxon>
        <taxon>Scardovia</taxon>
    </lineage>
</organism>
<keyword evidence="2" id="KW-1133">Transmembrane helix</keyword>
<feature type="region of interest" description="Disordered" evidence="1">
    <location>
        <begin position="1"/>
        <end position="83"/>
    </location>
</feature>
<keyword evidence="4" id="KW-1185">Reference proteome</keyword>
<keyword evidence="2" id="KW-0472">Membrane</keyword>
<evidence type="ECO:0000256" key="2">
    <source>
        <dbReference type="SAM" id="Phobius"/>
    </source>
</evidence>
<name>J0X169_9BIFI</name>
<keyword evidence="2" id="KW-0812">Transmembrane</keyword>
<gene>
    <name evidence="3" type="ORF">HMPREF9156_00348</name>
</gene>
<comment type="caution">
    <text evidence="3">The sequence shown here is derived from an EMBL/GenBank/DDBJ whole genome shotgun (WGS) entry which is preliminary data.</text>
</comment>
<evidence type="ECO:0008006" key="5">
    <source>
        <dbReference type="Google" id="ProtNLM"/>
    </source>
</evidence>
<reference evidence="3 4" key="1">
    <citation type="submission" date="2012-01" db="EMBL/GenBank/DDBJ databases">
        <title>The Genome Sequence of Scardovia wiggsiae F0424.</title>
        <authorList>
            <consortium name="The Broad Institute Genome Sequencing Platform"/>
            <person name="Earl A."/>
            <person name="Ward D."/>
            <person name="Feldgarden M."/>
            <person name="Gevers D."/>
            <person name="Izard J."/>
            <person name="Ganesan A."/>
            <person name="Baranova O.V."/>
            <person name="Blanton J.M."/>
            <person name="Tanner A.C."/>
            <person name="Mathney J."/>
            <person name="Dewhirst F.E."/>
            <person name="Young S.K."/>
            <person name="Zeng Q."/>
            <person name="Gargeya S."/>
            <person name="Fitzgerald M."/>
            <person name="Haas B."/>
            <person name="Abouelleil A."/>
            <person name="Alvarado L."/>
            <person name="Arachchi H.M."/>
            <person name="Berlin A."/>
            <person name="Chapman S.B."/>
            <person name="Gearin G."/>
            <person name="Goldberg J."/>
            <person name="Griggs A."/>
            <person name="Gujja S."/>
            <person name="Hansen M."/>
            <person name="Heiman D."/>
            <person name="Howarth C."/>
            <person name="Larimer J."/>
            <person name="Lui A."/>
            <person name="MacDonald P.J.P."/>
            <person name="McCowen C."/>
            <person name="Montmayeur A."/>
            <person name="Murphy C."/>
            <person name="Neiman D."/>
            <person name="Pearson M."/>
            <person name="Priest M."/>
            <person name="Roberts A."/>
            <person name="Saif S."/>
            <person name="Shea T."/>
            <person name="Sisk P."/>
            <person name="Stolte C."/>
            <person name="Sykes S."/>
            <person name="Wortman J."/>
            <person name="Nusbaum C."/>
            <person name="Birren B."/>
        </authorList>
    </citation>
    <scope>NUCLEOTIDE SEQUENCE [LARGE SCALE GENOMIC DNA]</scope>
    <source>
        <strain evidence="3 4">F0424</strain>
    </source>
</reference>
<dbReference type="Pfam" id="PF11241">
    <property type="entry name" value="DUF3043"/>
    <property type="match status" value="1"/>
</dbReference>
<dbReference type="STRING" id="857290.HMPREF9156_00348"/>
<feature type="transmembrane region" description="Helical" evidence="2">
    <location>
        <begin position="117"/>
        <end position="136"/>
    </location>
</feature>
<evidence type="ECO:0000313" key="4">
    <source>
        <dbReference type="Proteomes" id="UP000006415"/>
    </source>
</evidence>
<dbReference type="OrthoDB" id="5194448at2"/>
<evidence type="ECO:0000313" key="3">
    <source>
        <dbReference type="EMBL" id="EJD65584.1"/>
    </source>
</evidence>
<feature type="compositionally biased region" description="Basic and acidic residues" evidence="1">
    <location>
        <begin position="50"/>
        <end position="65"/>
    </location>
</feature>
<sequence length="226" mass="26137">MEWNLFKRKKDSEAALSDEGSGASSQAASSDTAGNAAGSSKKGRPTPKRSQAEARKLRPLVPKDRKASRKAARLRSRERQDKEYEAMRTGDIAHMPAAERLPFRIYIRNYVDSRWNIAEYFMPFILVVLVLSLVVIRWFPALALVLMVLIYAYFFVAVADLIIMWRGLKKQLILHYGEESVNRKMRSGMYAAQRAMNIRRWRLPKPAHPKHSGYKQWREKNIIKDK</sequence>
<protein>
    <recommendedName>
        <fullName evidence="5">DUF3043 domain-containing protein</fullName>
    </recommendedName>
</protein>
<dbReference type="AlphaFoldDB" id="J0X169"/>
<dbReference type="HOGENOM" id="CLU_091328_1_1_11"/>